<dbReference type="Proteomes" id="UP000291469">
    <property type="component" value="Chromosome"/>
</dbReference>
<dbReference type="AlphaFoldDB" id="A0A411YFB4"/>
<dbReference type="EMBL" id="CP036402">
    <property type="protein sequence ID" value="QBI19797.1"/>
    <property type="molecule type" value="Genomic_DNA"/>
</dbReference>
<dbReference type="InterPro" id="IPR016155">
    <property type="entry name" value="Mopterin_synth/thiamin_S_b"/>
</dbReference>
<dbReference type="Gene3D" id="3.10.20.30">
    <property type="match status" value="1"/>
</dbReference>
<dbReference type="RefSeq" id="WP_131154794.1">
    <property type="nucleotide sequence ID" value="NZ_CP036402.1"/>
</dbReference>
<reference evidence="1 2" key="1">
    <citation type="submission" date="2019-01" db="EMBL/GenBank/DDBJ databases">
        <title>Egibacter rhizosphaerae EGI 80759T.</title>
        <authorList>
            <person name="Chen D.-D."/>
            <person name="Tian Y."/>
            <person name="Jiao J.-Y."/>
            <person name="Zhang X.-T."/>
            <person name="Zhang Y.-G."/>
            <person name="Zhang Y."/>
            <person name="Xiao M."/>
            <person name="Shu W.-S."/>
            <person name="Li W.-J."/>
        </authorList>
    </citation>
    <scope>NUCLEOTIDE SEQUENCE [LARGE SCALE GENOMIC DNA]</scope>
    <source>
        <strain evidence="1 2">EGI 80759</strain>
    </source>
</reference>
<evidence type="ECO:0000313" key="2">
    <source>
        <dbReference type="Proteomes" id="UP000291469"/>
    </source>
</evidence>
<dbReference type="InterPro" id="IPR052045">
    <property type="entry name" value="Sulfur_Carrier/Prot_Modifier"/>
</dbReference>
<dbReference type="PANTHER" id="PTHR38031:SF1">
    <property type="entry name" value="SULFUR CARRIER PROTEIN CYSO"/>
    <property type="match status" value="1"/>
</dbReference>
<protein>
    <submittedName>
        <fullName evidence="1">MoaD/ThiS family protein</fullName>
    </submittedName>
</protein>
<dbReference type="InterPro" id="IPR012675">
    <property type="entry name" value="Beta-grasp_dom_sf"/>
</dbReference>
<accession>A0A411YFB4</accession>
<name>A0A411YFB4_9ACTN</name>
<proteinExistence type="predicted"/>
<dbReference type="KEGG" id="erz:ER308_09675"/>
<dbReference type="SUPFAM" id="SSF54285">
    <property type="entry name" value="MoaD/ThiS"/>
    <property type="match status" value="1"/>
</dbReference>
<dbReference type="InterPro" id="IPR003749">
    <property type="entry name" value="ThiS/MoaD-like"/>
</dbReference>
<organism evidence="1 2">
    <name type="scientific">Egibacter rhizosphaerae</name>
    <dbReference type="NCBI Taxonomy" id="1670831"/>
    <lineage>
        <taxon>Bacteria</taxon>
        <taxon>Bacillati</taxon>
        <taxon>Actinomycetota</taxon>
        <taxon>Nitriliruptoria</taxon>
        <taxon>Egibacterales</taxon>
        <taxon>Egibacteraceae</taxon>
        <taxon>Egibacter</taxon>
    </lineage>
</organism>
<dbReference type="CDD" id="cd17040">
    <property type="entry name" value="Ubl_MoaD_like"/>
    <property type="match status" value="1"/>
</dbReference>
<dbReference type="OrthoDB" id="9156098at2"/>
<dbReference type="Pfam" id="PF02597">
    <property type="entry name" value="ThiS"/>
    <property type="match status" value="1"/>
</dbReference>
<keyword evidence="2" id="KW-1185">Reference proteome</keyword>
<gene>
    <name evidence="1" type="ORF">ER308_09675</name>
</gene>
<evidence type="ECO:0000313" key="1">
    <source>
        <dbReference type="EMBL" id="QBI19797.1"/>
    </source>
</evidence>
<sequence length="90" mass="9539">MPVTVRLPGVLQPAVGRVREVEVEASTVGDAIASLLARHPELRPHLFDEGGALRTHVLCVVDGEPTRLRQPDQPLRAGSEIAFVPAVSGG</sequence>
<dbReference type="PANTHER" id="PTHR38031">
    <property type="entry name" value="SULFUR CARRIER PROTEIN SLR0821-RELATED"/>
    <property type="match status" value="1"/>
</dbReference>